<comment type="caution">
    <text evidence="3">The sequence shown here is derived from an EMBL/GenBank/DDBJ whole genome shotgun (WGS) entry which is preliminary data.</text>
</comment>
<keyword evidence="4" id="KW-1185">Reference proteome</keyword>
<dbReference type="InterPro" id="IPR005149">
    <property type="entry name" value="Tscrpt_reg_PadR_N"/>
</dbReference>
<dbReference type="Pfam" id="PF10400">
    <property type="entry name" value="Vir_act_alpha_C"/>
    <property type="match status" value="1"/>
</dbReference>
<evidence type="ECO:0000259" key="1">
    <source>
        <dbReference type="Pfam" id="PF03551"/>
    </source>
</evidence>
<dbReference type="InterPro" id="IPR018309">
    <property type="entry name" value="Tscrpt_reg_PadR_C"/>
</dbReference>
<feature type="domain" description="Transcription regulator PadR C-terminal" evidence="2">
    <location>
        <begin position="94"/>
        <end position="177"/>
    </location>
</feature>
<protein>
    <submittedName>
        <fullName evidence="3">PadR family transcriptional regulator</fullName>
    </submittedName>
</protein>
<reference evidence="4" key="1">
    <citation type="journal article" date="2019" name="Int. J. Syst. Evol. Microbiol.">
        <title>The Global Catalogue of Microorganisms (GCM) 10K type strain sequencing project: providing services to taxonomists for standard genome sequencing and annotation.</title>
        <authorList>
            <consortium name="The Broad Institute Genomics Platform"/>
            <consortium name="The Broad Institute Genome Sequencing Center for Infectious Disease"/>
            <person name="Wu L."/>
            <person name="Ma J."/>
        </authorList>
    </citation>
    <scope>NUCLEOTIDE SEQUENCE [LARGE SCALE GENOMIC DNA]</scope>
    <source>
        <strain evidence="4">CGMCC 4.7289</strain>
    </source>
</reference>
<gene>
    <name evidence="3" type="ORF">ACFOZ4_03280</name>
</gene>
<dbReference type="EMBL" id="JBHSAY010000003">
    <property type="protein sequence ID" value="MFC4129621.1"/>
    <property type="molecule type" value="Genomic_DNA"/>
</dbReference>
<organism evidence="3 4">
    <name type="scientific">Hamadaea flava</name>
    <dbReference type="NCBI Taxonomy" id="1742688"/>
    <lineage>
        <taxon>Bacteria</taxon>
        <taxon>Bacillati</taxon>
        <taxon>Actinomycetota</taxon>
        <taxon>Actinomycetes</taxon>
        <taxon>Micromonosporales</taxon>
        <taxon>Micromonosporaceae</taxon>
        <taxon>Hamadaea</taxon>
    </lineage>
</organism>
<dbReference type="PANTHER" id="PTHR43252">
    <property type="entry name" value="TRANSCRIPTIONAL REGULATOR YQJI"/>
    <property type="match status" value="1"/>
</dbReference>
<dbReference type="RefSeq" id="WP_253759735.1">
    <property type="nucleotide sequence ID" value="NZ_JAMZDZ010000001.1"/>
</dbReference>
<dbReference type="Gene3D" id="1.10.10.10">
    <property type="entry name" value="Winged helix-like DNA-binding domain superfamily/Winged helix DNA-binding domain"/>
    <property type="match status" value="1"/>
</dbReference>
<dbReference type="InterPro" id="IPR036390">
    <property type="entry name" value="WH_DNA-bd_sf"/>
</dbReference>
<dbReference type="Pfam" id="PF03551">
    <property type="entry name" value="PadR"/>
    <property type="match status" value="1"/>
</dbReference>
<evidence type="ECO:0000313" key="4">
    <source>
        <dbReference type="Proteomes" id="UP001595816"/>
    </source>
</evidence>
<sequence length="179" mass="20224">MSTLRYALLCTLHAGPLTGYEIVQRMRRPIGYYWTAQQSQIYPELARMTEDGLIDHDAAAGPGPHDRKTHRLTEAGRTELARWLTEPPQRRPPKDELVLKTYALAAADRDGMRALYRGEARKHQAQLDDYLAQQADAEARGDDDPAGPRFGAYATLRMGIAAERTMVDWCDWLVSQLGR</sequence>
<name>A0ABV8LGI5_9ACTN</name>
<evidence type="ECO:0000259" key="2">
    <source>
        <dbReference type="Pfam" id="PF10400"/>
    </source>
</evidence>
<proteinExistence type="predicted"/>
<accession>A0ABV8LGI5</accession>
<dbReference type="InterPro" id="IPR036388">
    <property type="entry name" value="WH-like_DNA-bd_sf"/>
</dbReference>
<dbReference type="Gene3D" id="6.10.140.190">
    <property type="match status" value="1"/>
</dbReference>
<feature type="domain" description="Transcription regulator PadR N-terminal" evidence="1">
    <location>
        <begin position="8"/>
        <end position="81"/>
    </location>
</feature>
<evidence type="ECO:0000313" key="3">
    <source>
        <dbReference type="EMBL" id="MFC4129621.1"/>
    </source>
</evidence>
<dbReference type="PANTHER" id="PTHR43252:SF4">
    <property type="entry name" value="TRANSCRIPTIONAL REGULATORY PROTEIN"/>
    <property type="match status" value="1"/>
</dbReference>
<dbReference type="Proteomes" id="UP001595816">
    <property type="component" value="Unassembled WGS sequence"/>
</dbReference>
<dbReference type="SUPFAM" id="SSF46785">
    <property type="entry name" value="Winged helix' DNA-binding domain"/>
    <property type="match status" value="1"/>
</dbReference>